<sequence length="356" mass="37408">MNASTNTATDARATVVDLRSDTVTQPSAGMRAAMAAAPLGDDVFGDDPSVNALQAALAERLGFEAALFMPTGTQSNLCALMAHCQRGDEYIVGQFAHTYRWEGGGAAVLGSIQPQPLNHAPDGSLPLADIEANIKPDDAHFARTRLLALENTIGGKVLPMGYLADASELARRHGLARHLDGARLFNAAVAVAAAEGGDPYAAARRICGHFDSVSVCFSKGLGAPVGSVLCGSRELIQRAHRSRKMLGGGMRQAGVLAAAAHYALDHQVRRLAEDHALASRLAEGLRGLPGLTVEAPQTNIVFCDVDRDIAAKLVAHLKAQGVLATGLYKLRFVTHLDVDAAGVDHAIAAVRRFFNA</sequence>
<dbReference type="GO" id="GO:0006567">
    <property type="term" value="P:L-threonine catabolic process"/>
    <property type="evidence" value="ECO:0007669"/>
    <property type="project" value="TreeGrafter"/>
</dbReference>
<evidence type="ECO:0000256" key="3">
    <source>
        <dbReference type="ARBA" id="ARBA00011881"/>
    </source>
</evidence>
<protein>
    <submittedName>
        <fullName evidence="8">Low-specificity L-threonine aldolase</fullName>
    </submittedName>
</protein>
<evidence type="ECO:0000256" key="6">
    <source>
        <dbReference type="PIRSR" id="PIRSR017617-1"/>
    </source>
</evidence>
<dbReference type="EMBL" id="PEOG01000010">
    <property type="protein sequence ID" value="PIM54453.1"/>
    <property type="molecule type" value="Genomic_DNA"/>
</dbReference>
<keyword evidence="9" id="KW-1185">Reference proteome</keyword>
<dbReference type="SUPFAM" id="SSF53383">
    <property type="entry name" value="PLP-dependent transferases"/>
    <property type="match status" value="1"/>
</dbReference>
<dbReference type="InterPro" id="IPR015424">
    <property type="entry name" value="PyrdxlP-dep_Trfase"/>
</dbReference>
<keyword evidence="5" id="KW-0456">Lyase</keyword>
<dbReference type="GO" id="GO:0005829">
    <property type="term" value="C:cytosol"/>
    <property type="evidence" value="ECO:0007669"/>
    <property type="project" value="TreeGrafter"/>
</dbReference>
<keyword evidence="4" id="KW-0663">Pyridoxal phosphate</keyword>
<gene>
    <name evidence="8" type="ORF">CS062_04775</name>
</gene>
<evidence type="ECO:0000313" key="8">
    <source>
        <dbReference type="EMBL" id="PIM54453.1"/>
    </source>
</evidence>
<dbReference type="NCBIfam" id="NF007825">
    <property type="entry name" value="PRK10534.1"/>
    <property type="match status" value="1"/>
</dbReference>
<feature type="modified residue" description="N6-(pyridoxal phosphate)lysine" evidence="6">
    <location>
        <position position="219"/>
    </location>
</feature>
<comment type="subunit">
    <text evidence="3">Homotetramer.</text>
</comment>
<dbReference type="InterPro" id="IPR015422">
    <property type="entry name" value="PyrdxlP-dep_Trfase_small"/>
</dbReference>
<comment type="similarity">
    <text evidence="2">Belongs to the threonine aldolase family.</text>
</comment>
<evidence type="ECO:0000313" key="9">
    <source>
        <dbReference type="Proteomes" id="UP000231501"/>
    </source>
</evidence>
<dbReference type="Proteomes" id="UP000231501">
    <property type="component" value="Unassembled WGS sequence"/>
</dbReference>
<proteinExistence type="inferred from homology"/>
<dbReference type="InterPro" id="IPR015421">
    <property type="entry name" value="PyrdxlP-dep_Trfase_major"/>
</dbReference>
<evidence type="ECO:0000259" key="7">
    <source>
        <dbReference type="Pfam" id="PF01212"/>
    </source>
</evidence>
<evidence type="ECO:0000256" key="5">
    <source>
        <dbReference type="ARBA" id="ARBA00023239"/>
    </source>
</evidence>
<dbReference type="AlphaFoldDB" id="A0A2G9CDF7"/>
<comment type="caution">
    <text evidence="8">The sequence shown here is derived from an EMBL/GenBank/DDBJ whole genome shotgun (WGS) entry which is preliminary data.</text>
</comment>
<dbReference type="InterPro" id="IPR023603">
    <property type="entry name" value="Low_specificity_L-TA-like"/>
</dbReference>
<organism evidence="8 9">
    <name type="scientific">Roseateles chitinivorans</name>
    <dbReference type="NCBI Taxonomy" id="2917965"/>
    <lineage>
        <taxon>Bacteria</taxon>
        <taxon>Pseudomonadati</taxon>
        <taxon>Pseudomonadota</taxon>
        <taxon>Betaproteobacteria</taxon>
        <taxon>Burkholderiales</taxon>
        <taxon>Sphaerotilaceae</taxon>
        <taxon>Roseateles</taxon>
    </lineage>
</organism>
<dbReference type="PIRSF" id="PIRSF017617">
    <property type="entry name" value="Thr_aldolase"/>
    <property type="match status" value="1"/>
</dbReference>
<dbReference type="Pfam" id="PF01212">
    <property type="entry name" value="Beta_elim_lyase"/>
    <property type="match status" value="1"/>
</dbReference>
<dbReference type="RefSeq" id="WP_099860310.1">
    <property type="nucleotide sequence ID" value="NZ_PEOG01000010.1"/>
</dbReference>
<dbReference type="Gene3D" id="3.40.640.10">
    <property type="entry name" value="Type I PLP-dependent aspartate aminotransferase-like (Major domain)"/>
    <property type="match status" value="1"/>
</dbReference>
<evidence type="ECO:0000256" key="4">
    <source>
        <dbReference type="ARBA" id="ARBA00022898"/>
    </source>
</evidence>
<evidence type="ECO:0000256" key="2">
    <source>
        <dbReference type="ARBA" id="ARBA00006966"/>
    </source>
</evidence>
<dbReference type="GO" id="GO:0008732">
    <property type="term" value="F:L-allo-threonine aldolase activity"/>
    <property type="evidence" value="ECO:0007669"/>
    <property type="project" value="TreeGrafter"/>
</dbReference>
<dbReference type="OrthoDB" id="9774495at2"/>
<dbReference type="PANTHER" id="PTHR48097:SF9">
    <property type="entry name" value="L-THREONINE ALDOLASE"/>
    <property type="match status" value="1"/>
</dbReference>
<accession>A0A2G9CDF7</accession>
<dbReference type="Gene3D" id="3.90.1150.10">
    <property type="entry name" value="Aspartate Aminotransferase, domain 1"/>
    <property type="match status" value="1"/>
</dbReference>
<dbReference type="PANTHER" id="PTHR48097">
    <property type="entry name" value="L-THREONINE ALDOLASE-RELATED"/>
    <property type="match status" value="1"/>
</dbReference>
<comment type="cofactor">
    <cofactor evidence="1">
        <name>pyridoxal 5'-phosphate</name>
        <dbReference type="ChEBI" id="CHEBI:597326"/>
    </cofactor>
</comment>
<evidence type="ECO:0000256" key="1">
    <source>
        <dbReference type="ARBA" id="ARBA00001933"/>
    </source>
</evidence>
<name>A0A2G9CDF7_9BURK</name>
<dbReference type="InterPro" id="IPR001597">
    <property type="entry name" value="ArAA_b-elim_lyase/Thr_aldolase"/>
</dbReference>
<dbReference type="FunFam" id="3.40.640.10:FF:000030">
    <property type="entry name" value="Low-specificity L-threonine aldolase"/>
    <property type="match status" value="1"/>
</dbReference>
<dbReference type="GO" id="GO:0006545">
    <property type="term" value="P:glycine biosynthetic process"/>
    <property type="evidence" value="ECO:0007669"/>
    <property type="project" value="TreeGrafter"/>
</dbReference>
<feature type="domain" description="Aromatic amino acid beta-eliminating lyase/threonine aldolase" evidence="7">
    <location>
        <begin position="17"/>
        <end position="306"/>
    </location>
</feature>
<dbReference type="NCBIfam" id="NF041359">
    <property type="entry name" value="GntG_guanitoxin"/>
    <property type="match status" value="1"/>
</dbReference>
<reference evidence="8 9" key="1">
    <citation type="submission" date="2017-11" db="EMBL/GenBank/DDBJ databases">
        <title>Draft genome sequence of Mitsuaria sp. HWN-4.</title>
        <authorList>
            <person name="Gundlapally S.R."/>
        </authorList>
    </citation>
    <scope>NUCLEOTIDE SEQUENCE [LARGE SCALE GENOMIC DNA]</scope>
    <source>
        <strain evidence="8 9">HWN-4</strain>
    </source>
</reference>